<protein>
    <submittedName>
        <fullName evidence="1">Alpha-L-arabinofuranosidase B-like protein</fullName>
    </submittedName>
</protein>
<dbReference type="Pfam" id="PF12385">
    <property type="entry name" value="Peptidase_C70"/>
    <property type="match status" value="1"/>
</dbReference>
<keyword evidence="2" id="KW-1185">Reference proteome</keyword>
<comment type="caution">
    <text evidence="1">The sequence shown here is derived from an EMBL/GenBank/DDBJ whole genome shotgun (WGS) entry which is preliminary data.</text>
</comment>
<name>A0A318KCA6_9NOCA</name>
<proteinExistence type="predicted"/>
<evidence type="ECO:0000313" key="1">
    <source>
        <dbReference type="EMBL" id="PXX55644.1"/>
    </source>
</evidence>
<dbReference type="AlphaFoldDB" id="A0A318KCA6"/>
<dbReference type="CDD" id="cd00257">
    <property type="entry name" value="beta-trefoil_FSCN-like"/>
    <property type="match status" value="1"/>
</dbReference>
<dbReference type="OrthoDB" id="5148996at2"/>
<accession>A0A318KCA6</accession>
<dbReference type="InterPro" id="IPR022118">
    <property type="entry name" value="Peptidase_C70_AvrRpt2"/>
</dbReference>
<organism evidence="1 2">
    <name type="scientific">Nocardia tenerifensis</name>
    <dbReference type="NCBI Taxonomy" id="228006"/>
    <lineage>
        <taxon>Bacteria</taxon>
        <taxon>Bacillati</taxon>
        <taxon>Actinomycetota</taxon>
        <taxon>Actinomycetes</taxon>
        <taxon>Mycobacteriales</taxon>
        <taxon>Nocardiaceae</taxon>
        <taxon>Nocardia</taxon>
    </lineage>
</organism>
<reference evidence="1 2" key="1">
    <citation type="submission" date="2018-05" db="EMBL/GenBank/DDBJ databases">
        <title>Genomic Encyclopedia of Type Strains, Phase IV (KMG-IV): sequencing the most valuable type-strain genomes for metagenomic binning, comparative biology and taxonomic classification.</title>
        <authorList>
            <person name="Goeker M."/>
        </authorList>
    </citation>
    <scope>NUCLEOTIDE SEQUENCE [LARGE SCALE GENOMIC DNA]</scope>
    <source>
        <strain evidence="1 2">DSM 44704</strain>
    </source>
</reference>
<evidence type="ECO:0000313" key="2">
    <source>
        <dbReference type="Proteomes" id="UP000247569"/>
    </source>
</evidence>
<gene>
    <name evidence="1" type="ORF">DFR70_121113</name>
</gene>
<sequence length="334" mass="35735">MPLSSADLATLGDAPITIRSTAFSNVYLRMDATGVTTSTDSGGGKVNCQYGVSAYERFRVRPQSDGSYSFESVAFPKVYLRMDARGVTSQTDSGGGTVNCQYSSSTPGPYEKYHASPQPDGSFSFESIAFPKTYLRLNGSGVTTQTGTGGGTVNVQFGADGGIHEKFVLAMDDQRLDFTMQHQEQTMWCWDAATVSTAAYYDPATPWTQGTLANAELGRNDCVVGAGAVSPCNQGRWPDTALTRIGRLNTRVNSALTNAQLGAEMAKSAPVIVNIAWQGGGGHIAALRGRSVSGGVDYVSVADPWYGDSDVTYDVFRNRYQGSGTWNVSYKTQR</sequence>
<dbReference type="Proteomes" id="UP000247569">
    <property type="component" value="Unassembled WGS sequence"/>
</dbReference>
<dbReference type="Gene3D" id="2.80.10.50">
    <property type="match status" value="1"/>
</dbReference>
<dbReference type="EMBL" id="QJKF01000021">
    <property type="protein sequence ID" value="PXX55644.1"/>
    <property type="molecule type" value="Genomic_DNA"/>
</dbReference>